<organism evidence="1 2">
    <name type="scientific">Streptomyces viridosporus (strain ATCC 14672 / DSM 40746 / JCM 4963 / KCTC 9882 / NRRL B-12104 / FH 1290)</name>
    <name type="common">Streptomyces ghanaensis</name>
    <dbReference type="NCBI Taxonomy" id="566461"/>
    <lineage>
        <taxon>Bacteria</taxon>
        <taxon>Bacillati</taxon>
        <taxon>Actinomycetota</taxon>
        <taxon>Actinomycetes</taxon>
        <taxon>Kitasatosporales</taxon>
        <taxon>Streptomycetaceae</taxon>
        <taxon>Streptomyces</taxon>
    </lineage>
</organism>
<sequence length="74" mass="7876">MSTRRPVLDGEWSVRGRGEAAREGVEDEPVFGSEGVQVLVQQAEADAALTQFADDAEVRHAQAAATSLTGRSYA</sequence>
<dbReference type="AlphaFoldDB" id="D6A471"/>
<gene>
    <name evidence="1" type="ORF">SSFG_06861</name>
</gene>
<reference evidence="2" key="1">
    <citation type="submission" date="2008-12" db="EMBL/GenBank/DDBJ databases">
        <title>Annotation of Streptomyces ghanaensis ATCC 14672.</title>
        <authorList>
            <consortium name="The Broad Institute Genome Sequencing Platform"/>
            <consortium name="Broad Institute Microbial Sequencing Center"/>
            <person name="Fischbach M."/>
            <person name="Ward D."/>
            <person name="Young S."/>
            <person name="Kodira C.D."/>
            <person name="Zeng Q."/>
            <person name="Koehrsen M."/>
            <person name="Godfrey P."/>
            <person name="Alvarado L."/>
            <person name="Berlin A.M."/>
            <person name="Borenstein D."/>
            <person name="Chen Z."/>
            <person name="Engels R."/>
            <person name="Freedman E."/>
            <person name="Gellesch M."/>
            <person name="Goldberg J."/>
            <person name="Griggs A."/>
            <person name="Gujja S."/>
            <person name="Heiman D.I."/>
            <person name="Hepburn T.A."/>
            <person name="Howarth C."/>
            <person name="Jen D."/>
            <person name="Larson L."/>
            <person name="Lewis B."/>
            <person name="Mehta T."/>
            <person name="Park D."/>
            <person name="Pearson M."/>
            <person name="Roberts A."/>
            <person name="Saif S."/>
            <person name="Shea T.D."/>
            <person name="Shenoy N."/>
            <person name="Sisk P."/>
            <person name="Stolte C."/>
            <person name="Sykes S.N."/>
            <person name="Walk T."/>
            <person name="White J."/>
            <person name="Yandava C."/>
            <person name="Straight P."/>
            <person name="Clardy J."/>
            <person name="Hung D."/>
            <person name="Kolter R."/>
            <person name="Mekalanos J."/>
            <person name="Walker S."/>
            <person name="Walsh C.T."/>
            <person name="Wieland B.L.C."/>
            <person name="Ilzarbe M."/>
            <person name="Galagan J."/>
            <person name="Nusbaum C."/>
            <person name="Birren B."/>
        </authorList>
    </citation>
    <scope>NUCLEOTIDE SEQUENCE [LARGE SCALE GENOMIC DNA]</scope>
    <source>
        <strain evidence="2">ATCC 14672 / DSM 40746 / JCM 4963 / KCTC 9882 / NRRL B-12104 / FH 1290</strain>
    </source>
</reference>
<evidence type="ECO:0000313" key="1">
    <source>
        <dbReference type="EMBL" id="EFE71625.2"/>
    </source>
</evidence>
<proteinExistence type="predicted"/>
<evidence type="ECO:0000313" key="2">
    <source>
        <dbReference type="Proteomes" id="UP000003824"/>
    </source>
</evidence>
<dbReference type="EMBL" id="DS999641">
    <property type="protein sequence ID" value="EFE71625.2"/>
    <property type="molecule type" value="Genomic_DNA"/>
</dbReference>
<name>D6A471_STRV1</name>
<accession>D6A471</accession>
<protein>
    <submittedName>
        <fullName evidence="1">Predicted protein</fullName>
    </submittedName>
</protein>
<dbReference type="Proteomes" id="UP000003824">
    <property type="component" value="Unassembled WGS sequence"/>
</dbReference>